<dbReference type="InterPro" id="IPR024361">
    <property type="entry name" value="BACON"/>
</dbReference>
<proteinExistence type="predicted"/>
<dbReference type="AlphaFoldDB" id="A0A4S2C5S4"/>
<feature type="non-terminal residue" evidence="2">
    <location>
        <position position="204"/>
    </location>
</feature>
<dbReference type="EMBL" id="SRYX01000183">
    <property type="protein sequence ID" value="TGY22064.1"/>
    <property type="molecule type" value="Genomic_DNA"/>
</dbReference>
<name>A0A4S2C5S4_9BACE</name>
<organism evidence="2 3">
    <name type="scientific">Bacteroides caecimuris</name>
    <dbReference type="NCBI Taxonomy" id="1796613"/>
    <lineage>
        <taxon>Bacteria</taxon>
        <taxon>Pseudomonadati</taxon>
        <taxon>Bacteroidota</taxon>
        <taxon>Bacteroidia</taxon>
        <taxon>Bacteroidales</taxon>
        <taxon>Bacteroidaceae</taxon>
        <taxon>Bacteroides</taxon>
    </lineage>
</organism>
<reference evidence="2 3" key="1">
    <citation type="submission" date="2019-04" db="EMBL/GenBank/DDBJ databases">
        <title>Microbes associate with the intestines of laboratory mice.</title>
        <authorList>
            <person name="Navarre W."/>
            <person name="Wong E."/>
            <person name="Huang K."/>
            <person name="Tropini C."/>
            <person name="Ng K."/>
            <person name="Yu B."/>
        </authorList>
    </citation>
    <scope>NUCLEOTIDE SEQUENCE [LARGE SCALE GENOMIC DNA]</scope>
    <source>
        <strain evidence="2 3">NM63_1-25</strain>
    </source>
</reference>
<dbReference type="InterPro" id="IPR013783">
    <property type="entry name" value="Ig-like_fold"/>
</dbReference>
<evidence type="ECO:0000259" key="1">
    <source>
        <dbReference type="Pfam" id="PF13004"/>
    </source>
</evidence>
<gene>
    <name evidence="2" type="ORF">E5353_18620</name>
</gene>
<protein>
    <recommendedName>
        <fullName evidence="1">BACON domain-containing protein</fullName>
    </recommendedName>
</protein>
<sequence length="204" mass="21041">MAKAAWCTVSPMSGKENAPISITVPAYTGRLARNTTVTVTNKNGTKPSKAITANQASAGNILTLDSTKPDVPKTGGTVTINGTSNSAKLKWSTKLTIASIEASFDGSTTVKVNNTAISNNTAINGDPGASAKYNFIATIVLDASPFPVDVLVTFKVEDGTGNSKVCTFTWKAGASTLSVDKSALNFAATGGTQNVNVTSNDEWT</sequence>
<evidence type="ECO:0000313" key="3">
    <source>
        <dbReference type="Proteomes" id="UP000309566"/>
    </source>
</evidence>
<dbReference type="Pfam" id="PF13004">
    <property type="entry name" value="BACON"/>
    <property type="match status" value="1"/>
</dbReference>
<accession>A0A4S2C5S4</accession>
<feature type="domain" description="BACON" evidence="1">
    <location>
        <begin position="3"/>
        <end position="56"/>
    </location>
</feature>
<dbReference type="Proteomes" id="UP000309566">
    <property type="component" value="Unassembled WGS sequence"/>
</dbReference>
<dbReference type="RefSeq" id="WP_136000611.1">
    <property type="nucleotide sequence ID" value="NZ_SRYX01000183.1"/>
</dbReference>
<dbReference type="Gene3D" id="2.60.40.10">
    <property type="entry name" value="Immunoglobulins"/>
    <property type="match status" value="1"/>
</dbReference>
<comment type="caution">
    <text evidence="2">The sequence shown here is derived from an EMBL/GenBank/DDBJ whole genome shotgun (WGS) entry which is preliminary data.</text>
</comment>
<evidence type="ECO:0000313" key="2">
    <source>
        <dbReference type="EMBL" id="TGY22064.1"/>
    </source>
</evidence>